<evidence type="ECO:0000313" key="2">
    <source>
        <dbReference type="EMBL" id="CAD7453175.1"/>
    </source>
</evidence>
<dbReference type="AlphaFoldDB" id="A0A7R9FGQ0"/>
<protein>
    <submittedName>
        <fullName evidence="2">Uncharacterized protein</fullName>
    </submittedName>
</protein>
<keyword evidence="1" id="KW-0732">Signal</keyword>
<name>A0A7R9FGQ0_9NEOP</name>
<proteinExistence type="predicted"/>
<dbReference type="EMBL" id="OE000272">
    <property type="protein sequence ID" value="CAD7453175.1"/>
    <property type="molecule type" value="Genomic_DNA"/>
</dbReference>
<feature type="chain" id="PRO_5030597854" evidence="1">
    <location>
        <begin position="25"/>
        <end position="209"/>
    </location>
</feature>
<organism evidence="2">
    <name type="scientific">Timema tahoe</name>
    <dbReference type="NCBI Taxonomy" id="61484"/>
    <lineage>
        <taxon>Eukaryota</taxon>
        <taxon>Metazoa</taxon>
        <taxon>Ecdysozoa</taxon>
        <taxon>Arthropoda</taxon>
        <taxon>Hexapoda</taxon>
        <taxon>Insecta</taxon>
        <taxon>Pterygota</taxon>
        <taxon>Neoptera</taxon>
        <taxon>Polyneoptera</taxon>
        <taxon>Phasmatodea</taxon>
        <taxon>Timematodea</taxon>
        <taxon>Timematoidea</taxon>
        <taxon>Timematidae</taxon>
        <taxon>Timema</taxon>
    </lineage>
</organism>
<evidence type="ECO:0000256" key="1">
    <source>
        <dbReference type="SAM" id="SignalP"/>
    </source>
</evidence>
<reference evidence="2" key="1">
    <citation type="submission" date="2020-11" db="EMBL/GenBank/DDBJ databases">
        <authorList>
            <person name="Tran Van P."/>
        </authorList>
    </citation>
    <scope>NUCLEOTIDE SEQUENCE</scope>
</reference>
<feature type="signal peptide" evidence="1">
    <location>
        <begin position="1"/>
        <end position="24"/>
    </location>
</feature>
<sequence length="209" mass="23355">MTSCGSVFFIAALLVAVWVNHSSSLTRDTSASKPHSPRNILSRPLFPVPCLTRDTSASKPHSMRNILRRPLFPVPCLTRDTSASKSHSMRNILRRPTFTEGLPWKTLADESLVAANNFLTIKVWLTWRMITDTHVGQWTDVVHGTPAPLINTRSDVRMLSVEVDLKGMVELRTLELGPTPKSPPSLVHQDPIILPIRRRVKVGRGETLI</sequence>
<accession>A0A7R9FGQ0</accession>
<gene>
    <name evidence="2" type="ORF">TTEB3V08_LOCUS1325</name>
</gene>